<protein>
    <submittedName>
        <fullName evidence="2">Uncharacterized protein</fullName>
    </submittedName>
</protein>
<comment type="caution">
    <text evidence="2">The sequence shown here is derived from an EMBL/GenBank/DDBJ whole genome shotgun (WGS) entry which is preliminary data.</text>
</comment>
<reference evidence="2" key="1">
    <citation type="journal article" date="2014" name="Int. J. Syst. Evol. Microbiol.">
        <title>Complete genome sequence of Corynebacterium casei LMG S-19264T (=DSM 44701T), isolated from a smear-ripened cheese.</title>
        <authorList>
            <consortium name="US DOE Joint Genome Institute (JGI-PGF)"/>
            <person name="Walter F."/>
            <person name="Albersmeier A."/>
            <person name="Kalinowski J."/>
            <person name="Ruckert C."/>
        </authorList>
    </citation>
    <scope>NUCLEOTIDE SEQUENCE</scope>
    <source>
        <strain evidence="2">CGMCC 1.12919</strain>
    </source>
</reference>
<sequence>MRPSASRGPGGTHRAAANTPHEAVAEAHDEMREIGEWWIEKQEERYVRSLEGRLSAARKS</sequence>
<feature type="region of interest" description="Disordered" evidence="1">
    <location>
        <begin position="1"/>
        <end position="23"/>
    </location>
</feature>
<dbReference type="Proteomes" id="UP000637002">
    <property type="component" value="Unassembled WGS sequence"/>
</dbReference>
<accession>A0A916XNY3</accession>
<keyword evidence="3" id="KW-1185">Reference proteome</keyword>
<gene>
    <name evidence="2" type="ORF">GCM10010994_53140</name>
</gene>
<proteinExistence type="predicted"/>
<reference evidence="2" key="2">
    <citation type="submission" date="2020-09" db="EMBL/GenBank/DDBJ databases">
        <authorList>
            <person name="Sun Q."/>
            <person name="Zhou Y."/>
        </authorList>
    </citation>
    <scope>NUCLEOTIDE SEQUENCE</scope>
    <source>
        <strain evidence="2">CGMCC 1.12919</strain>
    </source>
</reference>
<name>A0A916XNY3_9HYPH</name>
<organism evidence="2 3">
    <name type="scientific">Chelatococcus reniformis</name>
    <dbReference type="NCBI Taxonomy" id="1494448"/>
    <lineage>
        <taxon>Bacteria</taxon>
        <taxon>Pseudomonadati</taxon>
        <taxon>Pseudomonadota</taxon>
        <taxon>Alphaproteobacteria</taxon>
        <taxon>Hyphomicrobiales</taxon>
        <taxon>Chelatococcaceae</taxon>
        <taxon>Chelatococcus</taxon>
    </lineage>
</organism>
<dbReference type="AlphaFoldDB" id="A0A916XNY3"/>
<dbReference type="EMBL" id="BMGG01000011">
    <property type="protein sequence ID" value="GGC88607.1"/>
    <property type="molecule type" value="Genomic_DNA"/>
</dbReference>
<evidence type="ECO:0000313" key="2">
    <source>
        <dbReference type="EMBL" id="GGC88607.1"/>
    </source>
</evidence>
<evidence type="ECO:0000313" key="3">
    <source>
        <dbReference type="Proteomes" id="UP000637002"/>
    </source>
</evidence>
<evidence type="ECO:0000256" key="1">
    <source>
        <dbReference type="SAM" id="MobiDB-lite"/>
    </source>
</evidence>